<organism evidence="9 10">
    <name type="scientific">Opisthorchis viverrini</name>
    <name type="common">Southeast Asian liver fluke</name>
    <dbReference type="NCBI Taxonomy" id="6198"/>
    <lineage>
        <taxon>Eukaryota</taxon>
        <taxon>Metazoa</taxon>
        <taxon>Spiralia</taxon>
        <taxon>Lophotrochozoa</taxon>
        <taxon>Platyhelminthes</taxon>
        <taxon>Trematoda</taxon>
        <taxon>Digenea</taxon>
        <taxon>Opisthorchiida</taxon>
        <taxon>Opisthorchiata</taxon>
        <taxon>Opisthorchiidae</taxon>
        <taxon>Opisthorchis</taxon>
    </lineage>
</organism>
<dbReference type="OrthoDB" id="27490at2759"/>
<evidence type="ECO:0000256" key="1">
    <source>
        <dbReference type="ARBA" id="ARBA00004087"/>
    </source>
</evidence>
<keyword evidence="7" id="KW-0539">Nucleus</keyword>
<dbReference type="Proteomes" id="UP000054324">
    <property type="component" value="Unassembled WGS sequence"/>
</dbReference>
<protein>
    <recommendedName>
        <fullName evidence="4">60S ribosome subunit biogenesis protein NIP7 homolog</fullName>
    </recommendedName>
</protein>
<dbReference type="CDD" id="cd21151">
    <property type="entry name" value="PUA_Nip7-like"/>
    <property type="match status" value="1"/>
</dbReference>
<dbReference type="RefSeq" id="XP_009172759.1">
    <property type="nucleotide sequence ID" value="XM_009174495.1"/>
</dbReference>
<keyword evidence="10" id="KW-1185">Reference proteome</keyword>
<gene>
    <name evidence="9" type="ORF">T265_14631</name>
</gene>
<dbReference type="STRING" id="6198.A0A074ZCX9"/>
<comment type="similarity">
    <text evidence="3">Belongs to the NIP7 family.</text>
</comment>
<feature type="domain" description="PUA" evidence="8">
    <location>
        <begin position="164"/>
        <end position="239"/>
    </location>
</feature>
<dbReference type="InterPro" id="IPR005155">
    <property type="entry name" value="UPF0113_PUA"/>
</dbReference>
<evidence type="ECO:0000256" key="2">
    <source>
        <dbReference type="ARBA" id="ARBA00004604"/>
    </source>
</evidence>
<keyword evidence="5" id="KW-0690">Ribosome biogenesis</keyword>
<feature type="non-terminal residue" evidence="9">
    <location>
        <position position="249"/>
    </location>
</feature>
<evidence type="ECO:0000256" key="5">
    <source>
        <dbReference type="ARBA" id="ARBA00022517"/>
    </source>
</evidence>
<dbReference type="SUPFAM" id="SSF88802">
    <property type="entry name" value="Pre-PUA domain"/>
    <property type="match status" value="1"/>
</dbReference>
<dbReference type="CTD" id="20328797"/>
<dbReference type="FunFam" id="3.10.450.220:FF:000001">
    <property type="entry name" value="60S ribosome subunit biogenesis protein NIP7 homolog"/>
    <property type="match status" value="1"/>
</dbReference>
<dbReference type="InterPro" id="IPR015947">
    <property type="entry name" value="PUA-like_sf"/>
</dbReference>
<dbReference type="GO" id="GO:0005730">
    <property type="term" value="C:nucleolus"/>
    <property type="evidence" value="ECO:0007669"/>
    <property type="project" value="UniProtKB-SubCell"/>
</dbReference>
<dbReference type="PROSITE" id="PS50890">
    <property type="entry name" value="PUA"/>
    <property type="match status" value="1"/>
</dbReference>
<dbReference type="InterPro" id="IPR040598">
    <property type="entry name" value="NIP7_N"/>
</dbReference>
<dbReference type="KEGG" id="ovi:T265_14631"/>
<dbReference type="InterPro" id="IPR002478">
    <property type="entry name" value="PUA"/>
</dbReference>
<accession>A0A074ZCX9</accession>
<dbReference type="AlphaFoldDB" id="A0A074ZCX9"/>
<sequence>MSPPGVCWVNGKKPVCQALFKQGGKEIKRRETRFVVHGLEAGNHSRGGPLDTLNEVLFVPGITVNGVHPSMRPLKEKEHEQVVSKLCKYIKDVSVLLDRDDGSYTFMLHRDRVFYAKASLAKHAATITRKHLLSFGTCIGRFSKTGKFRIHVTALDFLAPYAKHRVWVKTPAEQQFLYGQHVLKSGLARISEDTPQYSGVVVMNMNDVPIGFGVAAKSTLQTKNTDPMTIVVFHQADLGEYIRSEDSLI</sequence>
<dbReference type="GeneID" id="20328797"/>
<evidence type="ECO:0000256" key="6">
    <source>
        <dbReference type="ARBA" id="ARBA00022884"/>
    </source>
</evidence>
<evidence type="ECO:0000256" key="3">
    <source>
        <dbReference type="ARBA" id="ARBA00009895"/>
    </source>
</evidence>
<dbReference type="CDD" id="cd21146">
    <property type="entry name" value="Nip7_N_euk"/>
    <property type="match status" value="1"/>
</dbReference>
<dbReference type="GO" id="GO:0042254">
    <property type="term" value="P:ribosome biogenesis"/>
    <property type="evidence" value="ECO:0007669"/>
    <property type="project" value="UniProtKB-KW"/>
</dbReference>
<proteinExistence type="inferred from homology"/>
<dbReference type="FunFam" id="2.30.130.10:FF:000002">
    <property type="entry name" value="60S ribosome subunit biogenesis protein NIP7 homolog"/>
    <property type="match status" value="1"/>
</dbReference>
<evidence type="ECO:0000256" key="4">
    <source>
        <dbReference type="ARBA" id="ARBA00018162"/>
    </source>
</evidence>
<dbReference type="SMART" id="SM00359">
    <property type="entry name" value="PUA"/>
    <property type="match status" value="1"/>
</dbReference>
<comment type="subcellular location">
    <subcellularLocation>
        <location evidence="2">Nucleus</location>
        <location evidence="2">Nucleolus</location>
    </subcellularLocation>
</comment>
<reference evidence="9 10" key="1">
    <citation type="submission" date="2013-11" db="EMBL/GenBank/DDBJ databases">
        <title>Opisthorchis viverrini - life in the bile duct.</title>
        <authorList>
            <person name="Young N.D."/>
            <person name="Nagarajan N."/>
            <person name="Lin S.J."/>
            <person name="Korhonen P.K."/>
            <person name="Jex A.R."/>
            <person name="Hall R.S."/>
            <person name="Safavi-Hemami H."/>
            <person name="Kaewkong W."/>
            <person name="Bertrand D."/>
            <person name="Gao S."/>
            <person name="Seet Q."/>
            <person name="Wongkham S."/>
            <person name="Teh B.T."/>
            <person name="Wongkham C."/>
            <person name="Intapan P.M."/>
            <person name="Maleewong W."/>
            <person name="Yang X."/>
            <person name="Hu M."/>
            <person name="Wang Z."/>
            <person name="Hofmann A."/>
            <person name="Sternberg P.W."/>
            <person name="Tan P."/>
            <person name="Wang J."/>
            <person name="Gasser R.B."/>
        </authorList>
    </citation>
    <scope>NUCLEOTIDE SEQUENCE [LARGE SCALE GENOMIC DNA]</scope>
</reference>
<dbReference type="SUPFAM" id="SSF88697">
    <property type="entry name" value="PUA domain-like"/>
    <property type="match status" value="1"/>
</dbReference>
<evidence type="ECO:0000259" key="8">
    <source>
        <dbReference type="SMART" id="SM00359"/>
    </source>
</evidence>
<dbReference type="Pfam" id="PF03657">
    <property type="entry name" value="UPF0113"/>
    <property type="match status" value="1"/>
</dbReference>
<dbReference type="Gene3D" id="2.30.130.10">
    <property type="entry name" value="PUA domain"/>
    <property type="match status" value="1"/>
</dbReference>
<dbReference type="InterPro" id="IPR036974">
    <property type="entry name" value="PUA_sf"/>
</dbReference>
<comment type="function">
    <text evidence="1">Required for proper 34S pre-rRNA processing and 60S ribosome subunit assembly.</text>
</comment>
<evidence type="ECO:0000256" key="7">
    <source>
        <dbReference type="ARBA" id="ARBA00023242"/>
    </source>
</evidence>
<dbReference type="InterPro" id="IPR055359">
    <property type="entry name" value="Nip7_N_euk"/>
</dbReference>
<dbReference type="EMBL" id="KL596847">
    <property type="protein sequence ID" value="KER23497.1"/>
    <property type="molecule type" value="Genomic_DNA"/>
</dbReference>
<keyword evidence="6" id="KW-0694">RNA-binding</keyword>
<evidence type="ECO:0000313" key="9">
    <source>
        <dbReference type="EMBL" id="KER23497.1"/>
    </source>
</evidence>
<dbReference type="GO" id="GO:0003723">
    <property type="term" value="F:RNA binding"/>
    <property type="evidence" value="ECO:0007669"/>
    <property type="project" value="UniProtKB-KW"/>
</dbReference>
<evidence type="ECO:0000313" key="10">
    <source>
        <dbReference type="Proteomes" id="UP000054324"/>
    </source>
</evidence>
<dbReference type="Pfam" id="PF17833">
    <property type="entry name" value="pre-PUA_NIP7"/>
    <property type="match status" value="1"/>
</dbReference>
<name>A0A074ZCX9_OPIVI</name>
<dbReference type="Gene3D" id="3.10.450.220">
    <property type="match status" value="1"/>
</dbReference>